<dbReference type="GO" id="GO:0008046">
    <property type="term" value="F:axon guidance receptor activity"/>
    <property type="evidence" value="ECO:0007669"/>
    <property type="project" value="TreeGrafter"/>
</dbReference>
<dbReference type="AlphaFoldDB" id="A0A8B6CB15"/>
<dbReference type="PANTHER" id="PTHR45080">
    <property type="entry name" value="CONTACTIN 5"/>
    <property type="match status" value="1"/>
</dbReference>
<dbReference type="GO" id="GO:0005886">
    <property type="term" value="C:plasma membrane"/>
    <property type="evidence" value="ECO:0007669"/>
    <property type="project" value="TreeGrafter"/>
</dbReference>
<evidence type="ECO:0000256" key="1">
    <source>
        <dbReference type="SAM" id="SignalP"/>
    </source>
</evidence>
<dbReference type="InterPro" id="IPR007110">
    <property type="entry name" value="Ig-like_dom"/>
</dbReference>
<keyword evidence="1" id="KW-0732">Signal</keyword>
<dbReference type="PROSITE" id="PS50835">
    <property type="entry name" value="IG_LIKE"/>
    <property type="match status" value="2"/>
</dbReference>
<proteinExistence type="predicted"/>
<name>A0A8B6CB15_MYTGA</name>
<dbReference type="SMART" id="SM00409">
    <property type="entry name" value="IG"/>
    <property type="match status" value="2"/>
</dbReference>
<sequence length="353" mass="40189">MILLLFLTTVILHIVEGTEPAVEISYEEVAARPYTETLYSITCSVTHMPVNSNLWLSMISSAGGYVENFTDESNGGFWFTVRYDSESSLTVVFNAFVPHYEGQYTCMVRENTDDNPLEWSSKSVYLKYTTMPEIQDLIYDDAYTFNYDHRLLFLNDGSALQLQCVASGVPEPKVEWKKKGNDNYVIEGPLLDVPSVTKADSGFYFCEAHNGIGDPVKSTELEVKVLDFFPPKMRYTSEPVITITEDLNRYWGNEMGTKMEILVNGLPPPTVTWWKETEIGRQRIMRESTSTHRFLIYDGFFSYPGTETDHRLIIEAPNQFRLGTYVAKAENSLGVAELNFTINAAETTYTIQR</sequence>
<dbReference type="GO" id="GO:0030424">
    <property type="term" value="C:axon"/>
    <property type="evidence" value="ECO:0007669"/>
    <property type="project" value="TreeGrafter"/>
</dbReference>
<evidence type="ECO:0000313" key="4">
    <source>
        <dbReference type="Proteomes" id="UP000596742"/>
    </source>
</evidence>
<dbReference type="SMART" id="SM00408">
    <property type="entry name" value="IGc2"/>
    <property type="match status" value="1"/>
</dbReference>
<accession>A0A8B6CB15</accession>
<dbReference type="InterPro" id="IPR003599">
    <property type="entry name" value="Ig_sub"/>
</dbReference>
<feature type="chain" id="PRO_5032605564" description="Ig-like domain-containing protein" evidence="1">
    <location>
        <begin position="18"/>
        <end position="353"/>
    </location>
</feature>
<comment type="caution">
    <text evidence="3">The sequence shown here is derived from an EMBL/GenBank/DDBJ whole genome shotgun (WGS) entry which is preliminary data.</text>
</comment>
<evidence type="ECO:0000259" key="2">
    <source>
        <dbReference type="PROSITE" id="PS50835"/>
    </source>
</evidence>
<dbReference type="PANTHER" id="PTHR45080:SF33">
    <property type="entry name" value="IG-LIKE DOMAIN-CONTAINING PROTEIN"/>
    <property type="match status" value="1"/>
</dbReference>
<dbReference type="GO" id="GO:0007156">
    <property type="term" value="P:homophilic cell adhesion via plasma membrane adhesion molecules"/>
    <property type="evidence" value="ECO:0007669"/>
    <property type="project" value="TreeGrafter"/>
</dbReference>
<dbReference type="Gene3D" id="2.60.40.10">
    <property type="entry name" value="Immunoglobulins"/>
    <property type="match status" value="2"/>
</dbReference>
<feature type="signal peptide" evidence="1">
    <location>
        <begin position="1"/>
        <end position="17"/>
    </location>
</feature>
<organism evidence="3 4">
    <name type="scientific">Mytilus galloprovincialis</name>
    <name type="common">Mediterranean mussel</name>
    <dbReference type="NCBI Taxonomy" id="29158"/>
    <lineage>
        <taxon>Eukaryota</taxon>
        <taxon>Metazoa</taxon>
        <taxon>Spiralia</taxon>
        <taxon>Lophotrochozoa</taxon>
        <taxon>Mollusca</taxon>
        <taxon>Bivalvia</taxon>
        <taxon>Autobranchia</taxon>
        <taxon>Pteriomorphia</taxon>
        <taxon>Mytilida</taxon>
        <taxon>Mytiloidea</taxon>
        <taxon>Mytilidae</taxon>
        <taxon>Mytilinae</taxon>
        <taxon>Mytilus</taxon>
    </lineage>
</organism>
<dbReference type="OrthoDB" id="10010359at2759"/>
<evidence type="ECO:0000313" key="3">
    <source>
        <dbReference type="EMBL" id="VDI02893.1"/>
    </source>
</evidence>
<gene>
    <name evidence="3" type="ORF">MGAL_10B026967</name>
</gene>
<dbReference type="Pfam" id="PF13927">
    <property type="entry name" value="Ig_3"/>
    <property type="match status" value="1"/>
</dbReference>
<dbReference type="InterPro" id="IPR003598">
    <property type="entry name" value="Ig_sub2"/>
</dbReference>
<keyword evidence="4" id="KW-1185">Reference proteome</keyword>
<reference evidence="3" key="1">
    <citation type="submission" date="2018-11" db="EMBL/GenBank/DDBJ databases">
        <authorList>
            <person name="Alioto T."/>
            <person name="Alioto T."/>
        </authorList>
    </citation>
    <scope>NUCLEOTIDE SEQUENCE</scope>
</reference>
<dbReference type="GO" id="GO:0050808">
    <property type="term" value="P:synapse organization"/>
    <property type="evidence" value="ECO:0007669"/>
    <property type="project" value="TreeGrafter"/>
</dbReference>
<dbReference type="Proteomes" id="UP000596742">
    <property type="component" value="Unassembled WGS sequence"/>
</dbReference>
<dbReference type="InterPro" id="IPR050958">
    <property type="entry name" value="Cell_Adh-Cytoskel_Orgn"/>
</dbReference>
<feature type="domain" description="Ig-like" evidence="2">
    <location>
        <begin position="132"/>
        <end position="224"/>
    </location>
</feature>
<dbReference type="InterPro" id="IPR013783">
    <property type="entry name" value="Ig-like_fold"/>
</dbReference>
<dbReference type="GO" id="GO:0043025">
    <property type="term" value="C:neuronal cell body"/>
    <property type="evidence" value="ECO:0007669"/>
    <property type="project" value="TreeGrafter"/>
</dbReference>
<feature type="domain" description="Ig-like" evidence="2">
    <location>
        <begin position="20"/>
        <end position="125"/>
    </location>
</feature>
<dbReference type="InterPro" id="IPR036179">
    <property type="entry name" value="Ig-like_dom_sf"/>
</dbReference>
<protein>
    <recommendedName>
        <fullName evidence="2">Ig-like domain-containing protein</fullName>
    </recommendedName>
</protein>
<dbReference type="SUPFAM" id="SSF48726">
    <property type="entry name" value="Immunoglobulin"/>
    <property type="match status" value="2"/>
</dbReference>
<dbReference type="EMBL" id="UYJE01001529">
    <property type="protein sequence ID" value="VDI02893.1"/>
    <property type="molecule type" value="Genomic_DNA"/>
</dbReference>